<gene>
    <name evidence="2" type="ORF">M2650_04195</name>
</gene>
<reference evidence="2 3" key="1">
    <citation type="submission" date="2022-05" db="EMBL/GenBank/DDBJ databases">
        <title>Luteimonas sp. SX5, whole genome shotgun sequencing project.</title>
        <authorList>
            <person name="Zhao G."/>
            <person name="Shen L."/>
        </authorList>
    </citation>
    <scope>NUCLEOTIDE SEQUENCE [LARGE SCALE GENOMIC DNA]</scope>
    <source>
        <strain evidence="2 3">SX5</strain>
    </source>
</reference>
<feature type="signal peptide" evidence="1">
    <location>
        <begin position="1"/>
        <end position="21"/>
    </location>
</feature>
<keyword evidence="1" id="KW-0732">Signal</keyword>
<dbReference type="NCBIfam" id="TIGR02913">
    <property type="entry name" value="HAF_rpt"/>
    <property type="match status" value="1"/>
</dbReference>
<dbReference type="RefSeq" id="WP_249471593.1">
    <property type="nucleotide sequence ID" value="NZ_JAMBEP010000001.1"/>
</dbReference>
<evidence type="ECO:0000313" key="3">
    <source>
        <dbReference type="Proteomes" id="UP001431217"/>
    </source>
</evidence>
<proteinExistence type="predicted"/>
<sequence length="404" mass="42445">MKTSIALSVLSAALMASPAYAADSEASRSSLQIRYRLELLSTLGGNATSGNSINDRGWVAGQSSFEGEQVTHAVLWRGNARTDLGTLGGAGTNSAVLWPVKNIRGIVTGIAQTDEPDPLNEIWSCGFFFPEATATGKRCMGFKWQNGIMTRLPPFAGGTHSFATGTNNWGQTVGWAENGVHDPECTAPQVLQFRAAMWGPGKHQLRELPPLPGDGVSSATAINDRGQVVGISGACSNAVGGLSAKSNVLWENGQPQDIGDFGGIAWNTPMAINQRGDVVGFANRSAEVGTSFRPRAFLWTKGQPIKRLDLLPAHDAEQLGRGQALGINEWRQIVGQSCNSAGGDCRAVIWQNGVPSDLNLLISPGNTALLTAANDIDNLGRITGVASVAGKTVAFVATPFIAGH</sequence>
<accession>A0ABT0MHW3</accession>
<comment type="caution">
    <text evidence="2">The sequence shown here is derived from an EMBL/GenBank/DDBJ whole genome shotgun (WGS) entry which is preliminary data.</text>
</comment>
<name>A0ABT0MHW3_9GAMM</name>
<organism evidence="2 3">
    <name type="scientific">Luteimonas galliterrae</name>
    <dbReference type="NCBI Taxonomy" id="2940486"/>
    <lineage>
        <taxon>Bacteria</taxon>
        <taxon>Pseudomonadati</taxon>
        <taxon>Pseudomonadota</taxon>
        <taxon>Gammaproteobacteria</taxon>
        <taxon>Lysobacterales</taxon>
        <taxon>Lysobacteraceae</taxon>
        <taxon>Luteimonas</taxon>
    </lineage>
</organism>
<evidence type="ECO:0000313" key="2">
    <source>
        <dbReference type="EMBL" id="MCL1633844.1"/>
    </source>
</evidence>
<dbReference type="Proteomes" id="UP001431217">
    <property type="component" value="Unassembled WGS sequence"/>
</dbReference>
<protein>
    <recommendedName>
        <fullName evidence="4">DUF3466 family protein</fullName>
    </recommendedName>
</protein>
<keyword evidence="3" id="KW-1185">Reference proteome</keyword>
<evidence type="ECO:0008006" key="4">
    <source>
        <dbReference type="Google" id="ProtNLM"/>
    </source>
</evidence>
<dbReference type="InterPro" id="IPR014262">
    <property type="entry name" value="HAF_rpt"/>
</dbReference>
<feature type="chain" id="PRO_5047214487" description="DUF3466 family protein" evidence="1">
    <location>
        <begin position="22"/>
        <end position="404"/>
    </location>
</feature>
<evidence type="ECO:0000256" key="1">
    <source>
        <dbReference type="SAM" id="SignalP"/>
    </source>
</evidence>
<dbReference type="EMBL" id="JAMBEP010000001">
    <property type="protein sequence ID" value="MCL1633844.1"/>
    <property type="molecule type" value="Genomic_DNA"/>
</dbReference>